<accession>A0A1J4TVD8</accession>
<dbReference type="EMBL" id="MNVB01000071">
    <property type="protein sequence ID" value="OIO15946.1"/>
    <property type="molecule type" value="Genomic_DNA"/>
</dbReference>
<dbReference type="Proteomes" id="UP000182465">
    <property type="component" value="Unassembled WGS sequence"/>
</dbReference>
<evidence type="ECO:0000259" key="9">
    <source>
        <dbReference type="Pfam" id="PF01555"/>
    </source>
</evidence>
<comment type="catalytic activity">
    <reaction evidence="7">
        <text>a 2'-deoxycytidine in DNA + S-adenosyl-L-methionine = an N(4)-methyl-2'-deoxycytidine in DNA + S-adenosyl-L-homocysteine + H(+)</text>
        <dbReference type="Rhea" id="RHEA:16857"/>
        <dbReference type="Rhea" id="RHEA-COMP:11369"/>
        <dbReference type="Rhea" id="RHEA-COMP:13674"/>
        <dbReference type="ChEBI" id="CHEBI:15378"/>
        <dbReference type="ChEBI" id="CHEBI:57856"/>
        <dbReference type="ChEBI" id="CHEBI:59789"/>
        <dbReference type="ChEBI" id="CHEBI:85452"/>
        <dbReference type="ChEBI" id="CHEBI:137933"/>
        <dbReference type="EC" id="2.1.1.113"/>
    </reaction>
</comment>
<comment type="similarity">
    <text evidence="1">Belongs to the N(4)/N(6)-methyltransferase family. N(4) subfamily.</text>
</comment>
<evidence type="ECO:0000313" key="11">
    <source>
        <dbReference type="Proteomes" id="UP000182465"/>
    </source>
</evidence>
<protein>
    <recommendedName>
        <fullName evidence="8">Methyltransferase</fullName>
        <ecNumber evidence="8">2.1.1.-</ecNumber>
    </recommendedName>
</protein>
<evidence type="ECO:0000256" key="5">
    <source>
        <dbReference type="ARBA" id="ARBA00022747"/>
    </source>
</evidence>
<evidence type="ECO:0000313" key="10">
    <source>
        <dbReference type="EMBL" id="OIO15946.1"/>
    </source>
</evidence>
<dbReference type="GO" id="GO:0003677">
    <property type="term" value="F:DNA binding"/>
    <property type="evidence" value="ECO:0007669"/>
    <property type="project" value="UniProtKB-KW"/>
</dbReference>
<sequence length="277" mass="32284">MSEVPGETVDLIVTSPPYFNIKDYAKDGYQKNSNGKKNGNQLGDLDDYKIFINELLKVWKECERVLKPNGKLVINTPLMPMKKADYSTHYNRHIFDLNSDIQNSILYQKNTQMFLYDVYIWERTNPSKKLMFGSYPYPRNFYAQNTSEFITVYIKDGDPINNLPKKIKEASKLTEKEWVDYTKQIWRIPIPGKNDIAFGDHSAIMPEEIVYRCVRLFTYVGDVVMDPLAGSGTTLKVARENGRNFIGYEVMKTYKDVIEKKLKIAEKKFKEKYGEQD</sequence>
<keyword evidence="4" id="KW-0949">S-adenosyl-L-methionine</keyword>
<dbReference type="PROSITE" id="PS00093">
    <property type="entry name" value="N4_MTASE"/>
    <property type="match status" value="1"/>
</dbReference>
<dbReference type="GO" id="GO:0009307">
    <property type="term" value="P:DNA restriction-modification system"/>
    <property type="evidence" value="ECO:0007669"/>
    <property type="project" value="UniProtKB-KW"/>
</dbReference>
<evidence type="ECO:0000256" key="6">
    <source>
        <dbReference type="ARBA" id="ARBA00023125"/>
    </source>
</evidence>
<dbReference type="GO" id="GO:0015667">
    <property type="term" value="F:site-specific DNA-methyltransferase (cytosine-N4-specific) activity"/>
    <property type="evidence" value="ECO:0007669"/>
    <property type="project" value="UniProtKB-EC"/>
</dbReference>
<dbReference type="AlphaFoldDB" id="A0A1J4TVD8"/>
<evidence type="ECO:0000256" key="3">
    <source>
        <dbReference type="ARBA" id="ARBA00022679"/>
    </source>
</evidence>
<keyword evidence="6" id="KW-0238">DNA-binding</keyword>
<feature type="domain" description="DNA methylase N-4/N-6" evidence="9">
    <location>
        <begin position="9"/>
        <end position="260"/>
    </location>
</feature>
<keyword evidence="5" id="KW-0680">Restriction system</keyword>
<keyword evidence="10" id="KW-0378">Hydrolase</keyword>
<keyword evidence="2" id="KW-0489">Methyltransferase</keyword>
<dbReference type="GO" id="GO:0004519">
    <property type="term" value="F:endonuclease activity"/>
    <property type="evidence" value="ECO:0007669"/>
    <property type="project" value="UniProtKB-KW"/>
</dbReference>
<dbReference type="InterPro" id="IPR017985">
    <property type="entry name" value="MeTrfase_CN4_CS"/>
</dbReference>
<reference evidence="10 11" key="1">
    <citation type="journal article" date="2016" name="Environ. Microbiol.">
        <title>Genomic resolution of a cold subsurface aquifer community provides metabolic insights for novel microbes adapted to high CO concentrations.</title>
        <authorList>
            <person name="Probst A.J."/>
            <person name="Castelle C.J."/>
            <person name="Singh A."/>
            <person name="Brown C.T."/>
            <person name="Anantharaman K."/>
            <person name="Sharon I."/>
            <person name="Hug L.A."/>
            <person name="Burstein D."/>
            <person name="Emerson J.B."/>
            <person name="Thomas B.C."/>
            <person name="Banfield J.F."/>
        </authorList>
    </citation>
    <scope>NUCLEOTIDE SEQUENCE [LARGE SCALE GENOMIC DNA]</scope>
    <source>
        <strain evidence="10">CG1_02_38_13</strain>
    </source>
</reference>
<evidence type="ECO:0000256" key="4">
    <source>
        <dbReference type="ARBA" id="ARBA00022691"/>
    </source>
</evidence>
<dbReference type="GO" id="GO:0008170">
    <property type="term" value="F:N-methyltransferase activity"/>
    <property type="evidence" value="ECO:0007669"/>
    <property type="project" value="InterPro"/>
</dbReference>
<evidence type="ECO:0000256" key="7">
    <source>
        <dbReference type="ARBA" id="ARBA00049120"/>
    </source>
</evidence>
<evidence type="ECO:0000256" key="8">
    <source>
        <dbReference type="RuleBase" id="RU362026"/>
    </source>
</evidence>
<dbReference type="InterPro" id="IPR001091">
    <property type="entry name" value="RM_Methyltransferase"/>
</dbReference>
<dbReference type="Pfam" id="PF01555">
    <property type="entry name" value="N6_N4_Mtase"/>
    <property type="match status" value="1"/>
</dbReference>
<evidence type="ECO:0000256" key="2">
    <source>
        <dbReference type="ARBA" id="ARBA00022603"/>
    </source>
</evidence>
<dbReference type="SUPFAM" id="SSF53335">
    <property type="entry name" value="S-adenosyl-L-methionine-dependent methyltransferases"/>
    <property type="match status" value="1"/>
</dbReference>
<dbReference type="PRINTS" id="PR00508">
    <property type="entry name" value="S21N4MTFRASE"/>
</dbReference>
<dbReference type="InterPro" id="IPR029063">
    <property type="entry name" value="SAM-dependent_MTases_sf"/>
</dbReference>
<proteinExistence type="inferred from homology"/>
<dbReference type="InterPro" id="IPR002941">
    <property type="entry name" value="DNA_methylase_N4/N6"/>
</dbReference>
<name>A0A1J4TVD8_9BACT</name>
<dbReference type="GO" id="GO:0032259">
    <property type="term" value="P:methylation"/>
    <property type="evidence" value="ECO:0007669"/>
    <property type="project" value="UniProtKB-KW"/>
</dbReference>
<keyword evidence="10" id="KW-0255">Endonuclease</keyword>
<evidence type="ECO:0000256" key="1">
    <source>
        <dbReference type="ARBA" id="ARBA00010203"/>
    </source>
</evidence>
<gene>
    <name evidence="10" type="ORF">AUJ29_03300</name>
</gene>
<keyword evidence="3" id="KW-0808">Transferase</keyword>
<comment type="caution">
    <text evidence="10">The sequence shown here is derived from an EMBL/GenBank/DDBJ whole genome shotgun (WGS) entry which is preliminary data.</text>
</comment>
<dbReference type="Gene3D" id="3.40.50.150">
    <property type="entry name" value="Vaccinia Virus protein VP39"/>
    <property type="match status" value="1"/>
</dbReference>
<organism evidence="10 11">
    <name type="scientific">Candidatus Kuenenbacteria bacterium CG1_02_38_13</name>
    <dbReference type="NCBI Taxonomy" id="1805235"/>
    <lineage>
        <taxon>Bacteria</taxon>
        <taxon>Candidatus Kueneniibacteriota</taxon>
    </lineage>
</organism>
<dbReference type="EC" id="2.1.1.-" evidence="8"/>
<keyword evidence="10" id="KW-0540">Nuclease</keyword>